<keyword evidence="2" id="KW-1185">Reference proteome</keyword>
<organism evidence="1 2">
    <name type="scientific">Catharanthus roseus</name>
    <name type="common">Madagascar periwinkle</name>
    <name type="synonym">Vinca rosea</name>
    <dbReference type="NCBI Taxonomy" id="4058"/>
    <lineage>
        <taxon>Eukaryota</taxon>
        <taxon>Viridiplantae</taxon>
        <taxon>Streptophyta</taxon>
        <taxon>Embryophyta</taxon>
        <taxon>Tracheophyta</taxon>
        <taxon>Spermatophyta</taxon>
        <taxon>Magnoliopsida</taxon>
        <taxon>eudicotyledons</taxon>
        <taxon>Gunneridae</taxon>
        <taxon>Pentapetalae</taxon>
        <taxon>asterids</taxon>
        <taxon>lamiids</taxon>
        <taxon>Gentianales</taxon>
        <taxon>Apocynaceae</taxon>
        <taxon>Rauvolfioideae</taxon>
        <taxon>Vinceae</taxon>
        <taxon>Catharanthinae</taxon>
        <taxon>Catharanthus</taxon>
    </lineage>
</organism>
<gene>
    <name evidence="1" type="ORF">M9H77_08549</name>
</gene>
<sequence length="166" mass="19753">MLANQTSSKKCFPYSCFLTKVFQYFVVNLVGIGNRIGTGKIYNKHTFKRMGFSRNEDGVLVREAQEDDDEVKKKKKTKKKGKIKGDEVRSKRNRRRQLRQCGFPKKGEFQMHKMTLKDDQQRSKRSLKITRLYEDEVINLKTLKTRRMVRDSFIRETFFEKLSLKN</sequence>
<name>A0ACC0BY38_CATRO</name>
<reference evidence="2" key="1">
    <citation type="journal article" date="2023" name="Nat. Plants">
        <title>Single-cell RNA sequencing provides a high-resolution roadmap for understanding the multicellular compartmentation of specialized metabolism.</title>
        <authorList>
            <person name="Sun S."/>
            <person name="Shen X."/>
            <person name="Li Y."/>
            <person name="Li Y."/>
            <person name="Wang S."/>
            <person name="Li R."/>
            <person name="Zhang H."/>
            <person name="Shen G."/>
            <person name="Guo B."/>
            <person name="Wei J."/>
            <person name="Xu J."/>
            <person name="St-Pierre B."/>
            <person name="Chen S."/>
            <person name="Sun C."/>
        </authorList>
    </citation>
    <scope>NUCLEOTIDE SEQUENCE [LARGE SCALE GENOMIC DNA]</scope>
</reference>
<evidence type="ECO:0000313" key="2">
    <source>
        <dbReference type="Proteomes" id="UP001060085"/>
    </source>
</evidence>
<evidence type="ECO:0000313" key="1">
    <source>
        <dbReference type="EMBL" id="KAI5677599.1"/>
    </source>
</evidence>
<comment type="caution">
    <text evidence="1">The sequence shown here is derived from an EMBL/GenBank/DDBJ whole genome shotgun (WGS) entry which is preliminary data.</text>
</comment>
<dbReference type="Proteomes" id="UP001060085">
    <property type="component" value="Linkage Group LG02"/>
</dbReference>
<proteinExistence type="predicted"/>
<protein>
    <submittedName>
        <fullName evidence="1">Uncharacterized protein</fullName>
    </submittedName>
</protein>
<dbReference type="EMBL" id="CM044702">
    <property type="protein sequence ID" value="KAI5677599.1"/>
    <property type="molecule type" value="Genomic_DNA"/>
</dbReference>
<accession>A0ACC0BY38</accession>